<dbReference type="WBParaSite" id="ALUE_0002354001-mRNA-1">
    <property type="protein sequence ID" value="ALUE_0002354001-mRNA-1"/>
    <property type="gene ID" value="ALUE_0002354001"/>
</dbReference>
<keyword evidence="1" id="KW-1185">Reference proteome</keyword>
<sequence>MTYGKLEVFGSVDGRVVQTDVVVNASSCL</sequence>
<name>A0A0M3IXR2_ASCLU</name>
<organism evidence="1 2">
    <name type="scientific">Ascaris lumbricoides</name>
    <name type="common">Giant roundworm</name>
    <dbReference type="NCBI Taxonomy" id="6252"/>
    <lineage>
        <taxon>Eukaryota</taxon>
        <taxon>Metazoa</taxon>
        <taxon>Ecdysozoa</taxon>
        <taxon>Nematoda</taxon>
        <taxon>Chromadorea</taxon>
        <taxon>Rhabditida</taxon>
        <taxon>Spirurina</taxon>
        <taxon>Ascaridomorpha</taxon>
        <taxon>Ascaridoidea</taxon>
        <taxon>Ascarididae</taxon>
        <taxon>Ascaris</taxon>
    </lineage>
</organism>
<dbReference type="AlphaFoldDB" id="A0A0M3IXR2"/>
<evidence type="ECO:0000313" key="2">
    <source>
        <dbReference type="WBParaSite" id="ALUE_0002354001-mRNA-1"/>
    </source>
</evidence>
<proteinExistence type="predicted"/>
<reference evidence="2" key="1">
    <citation type="submission" date="2017-02" db="UniProtKB">
        <authorList>
            <consortium name="WormBaseParasite"/>
        </authorList>
    </citation>
    <scope>IDENTIFICATION</scope>
</reference>
<dbReference type="Proteomes" id="UP000036681">
    <property type="component" value="Unplaced"/>
</dbReference>
<accession>A0A0M3IXR2</accession>
<protein>
    <submittedName>
        <fullName evidence="2">CooT family nickel-binding protein</fullName>
    </submittedName>
</protein>
<evidence type="ECO:0000313" key="1">
    <source>
        <dbReference type="Proteomes" id="UP000036681"/>
    </source>
</evidence>